<reference evidence="2 3" key="1">
    <citation type="submission" date="2021-03" db="EMBL/GenBank/DDBJ databases">
        <title>Genomic and phenotypic characterization of Chloracidobacterium isolates provides evidence for multiple species.</title>
        <authorList>
            <person name="Saini M.K."/>
            <person name="Costas A.M.G."/>
            <person name="Tank M."/>
            <person name="Bryant D.A."/>
        </authorList>
    </citation>
    <scope>NUCLEOTIDE SEQUENCE [LARGE SCALE GENOMIC DNA]</scope>
    <source>
        <strain evidence="2 3">BV2-C</strain>
    </source>
</reference>
<dbReference type="Gene3D" id="3.30.2010.10">
    <property type="entry name" value="Metalloproteases ('zincins'), catalytic domain"/>
    <property type="match status" value="1"/>
</dbReference>
<organism evidence="2 3">
    <name type="scientific">Chloracidobacterium validum</name>
    <dbReference type="NCBI Taxonomy" id="2821543"/>
    <lineage>
        <taxon>Bacteria</taxon>
        <taxon>Pseudomonadati</taxon>
        <taxon>Acidobacteriota</taxon>
        <taxon>Terriglobia</taxon>
        <taxon>Terriglobales</taxon>
        <taxon>Acidobacteriaceae</taxon>
        <taxon>Chloracidobacterium</taxon>
    </lineage>
</organism>
<name>A0ABX8B986_9BACT</name>
<proteinExistence type="predicted"/>
<sequence length="261" mass="30796">MAHPAQRLHQLTHHELVEIFTRWQQFIAPRARLPRAIQVVFYPYVGINNTIRLRDGVMHVRLSDMLTQAPTPIIEAVAGILLARLFRKAVPARCTELFREYVRSKPVMRMAEQRRRERGFKLVSGARGRHYDLERLFQYLNRRYFDGRLAHPALTWSQRRTRRTFGHYDAAHHTIVISRTLDDGRVPQMVVEYVLYHEMLHIKHGVTHINGRRCVHTPAFQEDERQFESYDLASAWLCRLAEALSVTRRSSKPRTRSRLPD</sequence>
<accession>A0ABX8B986</accession>
<evidence type="ECO:0000259" key="1">
    <source>
        <dbReference type="Pfam" id="PF10263"/>
    </source>
</evidence>
<gene>
    <name evidence="2" type="ORF">J8C06_00725</name>
</gene>
<dbReference type="Proteomes" id="UP000676506">
    <property type="component" value="Chromosome 1"/>
</dbReference>
<protein>
    <submittedName>
        <fullName evidence="2">SprT-like domain-containing protein</fullName>
    </submittedName>
</protein>
<feature type="domain" description="SprT-like" evidence="1">
    <location>
        <begin position="133"/>
        <end position="226"/>
    </location>
</feature>
<keyword evidence="3" id="KW-1185">Reference proteome</keyword>
<dbReference type="EMBL" id="CP072648">
    <property type="protein sequence ID" value="QUW03002.1"/>
    <property type="molecule type" value="Genomic_DNA"/>
</dbReference>
<evidence type="ECO:0000313" key="3">
    <source>
        <dbReference type="Proteomes" id="UP000676506"/>
    </source>
</evidence>
<dbReference type="InterPro" id="IPR006640">
    <property type="entry name" value="SprT-like_domain"/>
</dbReference>
<dbReference type="RefSeq" id="WP_211428893.1">
    <property type="nucleotide sequence ID" value="NZ_CP072648.1"/>
</dbReference>
<evidence type="ECO:0000313" key="2">
    <source>
        <dbReference type="EMBL" id="QUW03002.1"/>
    </source>
</evidence>
<dbReference type="Pfam" id="PF10263">
    <property type="entry name" value="SprT-like"/>
    <property type="match status" value="1"/>
</dbReference>